<evidence type="ECO:0000313" key="4">
    <source>
        <dbReference type="Proteomes" id="UP000178953"/>
    </source>
</evidence>
<dbReference type="AlphaFoldDB" id="A0A1E8Q1F0"/>
<name>A0A1E8Q1F0_9MYCO</name>
<keyword evidence="4" id="KW-1185">Reference proteome</keyword>
<dbReference type="Pfam" id="PF10935">
    <property type="entry name" value="DUF2637"/>
    <property type="match status" value="1"/>
</dbReference>
<dbReference type="RefSeq" id="WP_070354393.1">
    <property type="nucleotide sequence ID" value="NZ_MCHX01000040.1"/>
</dbReference>
<accession>A0A1E8Q1F0</accession>
<proteinExistence type="predicted"/>
<reference evidence="3 4" key="1">
    <citation type="submission" date="2016-09" db="EMBL/GenBank/DDBJ databases">
        <title>genome sequence of Mycobacterium sp. 739 SCH.</title>
        <authorList>
            <person name="Greninger A.L."/>
            <person name="Qin X."/>
            <person name="Jerome K."/>
            <person name="Vora S."/>
            <person name="Quinn K."/>
        </authorList>
    </citation>
    <scope>NUCLEOTIDE SEQUENCE [LARGE SCALE GENOMIC DNA]</scope>
    <source>
        <strain evidence="3 4">SCH</strain>
    </source>
</reference>
<protein>
    <recommendedName>
        <fullName evidence="5">DUF2637 domain-containing protein</fullName>
    </recommendedName>
</protein>
<gene>
    <name evidence="3" type="ORF">BEL07_17460</name>
</gene>
<evidence type="ECO:0000256" key="2">
    <source>
        <dbReference type="SAM" id="Phobius"/>
    </source>
</evidence>
<evidence type="ECO:0008006" key="5">
    <source>
        <dbReference type="Google" id="ProtNLM"/>
    </source>
</evidence>
<feature type="region of interest" description="Disordered" evidence="1">
    <location>
        <begin position="147"/>
        <end position="202"/>
    </location>
</feature>
<keyword evidence="2" id="KW-0812">Transmembrane</keyword>
<evidence type="ECO:0000313" key="3">
    <source>
        <dbReference type="EMBL" id="OFJ52418.1"/>
    </source>
</evidence>
<comment type="caution">
    <text evidence="3">The sequence shown here is derived from an EMBL/GenBank/DDBJ whole genome shotgun (WGS) entry which is preliminary data.</text>
</comment>
<feature type="transmembrane region" description="Helical" evidence="2">
    <location>
        <begin position="53"/>
        <end position="75"/>
    </location>
</feature>
<feature type="transmembrane region" description="Helical" evidence="2">
    <location>
        <begin position="82"/>
        <end position="104"/>
    </location>
</feature>
<feature type="transmembrane region" description="Helical" evidence="2">
    <location>
        <begin position="116"/>
        <end position="139"/>
    </location>
</feature>
<organism evidence="3 4">
    <name type="scientific">Mycolicibacterium grossiae</name>
    <dbReference type="NCBI Taxonomy" id="1552759"/>
    <lineage>
        <taxon>Bacteria</taxon>
        <taxon>Bacillati</taxon>
        <taxon>Actinomycetota</taxon>
        <taxon>Actinomycetes</taxon>
        <taxon>Mycobacteriales</taxon>
        <taxon>Mycobacteriaceae</taxon>
        <taxon>Mycolicibacterium</taxon>
    </lineage>
</organism>
<dbReference type="InterPro" id="IPR021235">
    <property type="entry name" value="DUF2637"/>
</dbReference>
<sequence length="283" mass="30484">MEESIERHPWAVLAIRVAAVAIAVFVGVASFVLSFTALADVAVRSHVPPDKAWLWPCTVDGATLLATLGVVVCTSDRGARRFFWAVLIGGLLVSIGGNDLHAVLPPDQELPWMLRALVGAVAPIAVVVSIHGLTILMRIRRPATDAGQRAATSAHQQEVAPRHVPGPARPSSKVMTTGPELPARDEQREQSAASTTAPPRERADAVAAEAVLPYTDLANKVLDILTVKDIEPEQVAEVLRMSYEHNLPNRDIGRRLTLRHHTVGKILDASAQVLREEPLAKVS</sequence>
<feature type="transmembrane region" description="Helical" evidence="2">
    <location>
        <begin position="12"/>
        <end position="33"/>
    </location>
</feature>
<keyword evidence="2" id="KW-1133">Transmembrane helix</keyword>
<dbReference type="EMBL" id="MCHX01000040">
    <property type="protein sequence ID" value="OFJ52418.1"/>
    <property type="molecule type" value="Genomic_DNA"/>
</dbReference>
<evidence type="ECO:0000256" key="1">
    <source>
        <dbReference type="SAM" id="MobiDB-lite"/>
    </source>
</evidence>
<keyword evidence="2" id="KW-0472">Membrane</keyword>
<dbReference type="Proteomes" id="UP000178953">
    <property type="component" value="Unassembled WGS sequence"/>
</dbReference>